<keyword evidence="1" id="KW-0812">Transmembrane</keyword>
<evidence type="ECO:0000313" key="3">
    <source>
        <dbReference type="EMBL" id="WOH05175.1"/>
    </source>
</evidence>
<dbReference type="AlphaFoldDB" id="A0A164VXG5"/>
<dbReference type="EMBL" id="CP093348">
    <property type="protein sequence ID" value="WOH05175.1"/>
    <property type="molecule type" value="Genomic_DNA"/>
</dbReference>
<dbReference type="STRING" id="79200.A0A164VXG5"/>
<reference evidence="3" key="2">
    <citation type="submission" date="2022-03" db="EMBL/GenBank/DDBJ databases">
        <title>Draft title - Genomic analysis of global carrot germplasm unveils the trajectory of domestication and the origin of high carotenoid orange carrot.</title>
        <authorList>
            <person name="Iorizzo M."/>
            <person name="Ellison S."/>
            <person name="Senalik D."/>
            <person name="Macko-Podgorni A."/>
            <person name="Grzebelus D."/>
            <person name="Bostan H."/>
            <person name="Rolling W."/>
            <person name="Curaba J."/>
            <person name="Simon P."/>
        </authorList>
    </citation>
    <scope>NUCLEOTIDE SEQUENCE</scope>
    <source>
        <tissue evidence="3">Leaf</tissue>
    </source>
</reference>
<dbReference type="Proteomes" id="UP000077755">
    <property type="component" value="Chromosome 6"/>
</dbReference>
<feature type="transmembrane region" description="Helical" evidence="1">
    <location>
        <begin position="63"/>
        <end position="84"/>
    </location>
</feature>
<keyword evidence="1" id="KW-0472">Membrane</keyword>
<dbReference type="PANTHER" id="PTHR35762">
    <property type="entry name" value="TRANSMEMBRANE PROTEIN"/>
    <property type="match status" value="1"/>
</dbReference>
<keyword evidence="1" id="KW-1133">Transmembrane helix</keyword>
<name>A0A164VXG5_DAUCS</name>
<sequence length="233" mass="26793">MDSLSTIHKIRAVKYRKQQFMSSLVLYTLTTMSCSLLVFSPFWYPPLRATVNVFLYVSFPKVLSLFLSAKVVFIIGNLIVVFLVGEFKIYTVPHPSQAHGTEGQILRSPDKERGNPVIPLEEKGKNEKMNLHHIQLARETAPIKVDRREPLNGDSRYLGAQSYQMISVALQPKSTNRVTLKHEKTSVHRKGCSEQKDHREELMSGEKDLNKMADDFIARVNKQRRLEAELYKY</sequence>
<evidence type="ECO:0000313" key="4">
    <source>
        <dbReference type="Proteomes" id="UP000077755"/>
    </source>
</evidence>
<feature type="transmembrane region" description="Helical" evidence="1">
    <location>
        <begin position="20"/>
        <end position="43"/>
    </location>
</feature>
<evidence type="ECO:0008006" key="5">
    <source>
        <dbReference type="Google" id="ProtNLM"/>
    </source>
</evidence>
<dbReference type="PANTHER" id="PTHR35762:SF2">
    <property type="entry name" value="TRANSMEMBRANE PROTEIN"/>
    <property type="match status" value="1"/>
</dbReference>
<evidence type="ECO:0000313" key="2">
    <source>
        <dbReference type="EMBL" id="KZM90998.1"/>
    </source>
</evidence>
<protein>
    <recommendedName>
        <fullName evidence="5">DUF4408 domain-containing protein</fullName>
    </recommendedName>
</protein>
<dbReference type="Gramene" id="KZM90998">
    <property type="protein sequence ID" value="KZM90998"/>
    <property type="gene ID" value="DCAR_021637"/>
</dbReference>
<gene>
    <name evidence="2" type="ORF">DCAR_021637</name>
    <name evidence="3" type="ORF">DCAR_0624589</name>
</gene>
<evidence type="ECO:0000256" key="1">
    <source>
        <dbReference type="SAM" id="Phobius"/>
    </source>
</evidence>
<dbReference type="EMBL" id="LNRQ01000006">
    <property type="protein sequence ID" value="KZM90998.1"/>
    <property type="molecule type" value="Genomic_DNA"/>
</dbReference>
<accession>A0A164VXG5</accession>
<reference evidence="2" key="1">
    <citation type="journal article" date="2016" name="Nat. Genet.">
        <title>A high-quality carrot genome assembly provides new insights into carotenoid accumulation and asterid genome evolution.</title>
        <authorList>
            <person name="Iorizzo M."/>
            <person name="Ellison S."/>
            <person name="Senalik D."/>
            <person name="Zeng P."/>
            <person name="Satapoomin P."/>
            <person name="Huang J."/>
            <person name="Bowman M."/>
            <person name="Iovene M."/>
            <person name="Sanseverino W."/>
            <person name="Cavagnaro P."/>
            <person name="Yildiz M."/>
            <person name="Macko-Podgorni A."/>
            <person name="Moranska E."/>
            <person name="Grzebelus E."/>
            <person name="Grzebelus D."/>
            <person name="Ashrafi H."/>
            <person name="Zheng Z."/>
            <person name="Cheng S."/>
            <person name="Spooner D."/>
            <person name="Van Deynze A."/>
            <person name="Simon P."/>
        </authorList>
    </citation>
    <scope>NUCLEOTIDE SEQUENCE [LARGE SCALE GENOMIC DNA]</scope>
    <source>
        <tissue evidence="2">Leaf</tissue>
    </source>
</reference>
<organism evidence="2">
    <name type="scientific">Daucus carota subsp. sativus</name>
    <name type="common">Carrot</name>
    <dbReference type="NCBI Taxonomy" id="79200"/>
    <lineage>
        <taxon>Eukaryota</taxon>
        <taxon>Viridiplantae</taxon>
        <taxon>Streptophyta</taxon>
        <taxon>Embryophyta</taxon>
        <taxon>Tracheophyta</taxon>
        <taxon>Spermatophyta</taxon>
        <taxon>Magnoliopsida</taxon>
        <taxon>eudicotyledons</taxon>
        <taxon>Gunneridae</taxon>
        <taxon>Pentapetalae</taxon>
        <taxon>asterids</taxon>
        <taxon>campanulids</taxon>
        <taxon>Apiales</taxon>
        <taxon>Apiaceae</taxon>
        <taxon>Apioideae</taxon>
        <taxon>Scandiceae</taxon>
        <taxon>Daucinae</taxon>
        <taxon>Daucus</taxon>
        <taxon>Daucus sect. Daucus</taxon>
    </lineage>
</organism>
<proteinExistence type="predicted"/>
<keyword evidence="4" id="KW-1185">Reference proteome</keyword>